<keyword evidence="12 14" id="KW-0472">Membrane</keyword>
<dbReference type="GO" id="GO:0005886">
    <property type="term" value="C:plasma membrane"/>
    <property type="evidence" value="ECO:0007669"/>
    <property type="project" value="UniProtKB-SubCell"/>
</dbReference>
<dbReference type="InterPro" id="IPR030389">
    <property type="entry name" value="G_FEOB_dom"/>
</dbReference>
<dbReference type="PROSITE" id="PS51711">
    <property type="entry name" value="G_FEOB"/>
    <property type="match status" value="1"/>
</dbReference>
<accession>A0A484H5I6</accession>
<keyword evidence="6 14" id="KW-0812">Transmembrane</keyword>
<comment type="subcellular location">
    <subcellularLocation>
        <location evidence="1">Cell inner membrane</location>
        <topology evidence="1">Multi-pass membrane protein</topology>
    </subcellularLocation>
</comment>
<dbReference type="PRINTS" id="PR00326">
    <property type="entry name" value="GTP1OBG"/>
</dbReference>
<dbReference type="InterPro" id="IPR006073">
    <property type="entry name" value="GTP-bd"/>
</dbReference>
<feature type="transmembrane region" description="Helical" evidence="14">
    <location>
        <begin position="434"/>
        <end position="460"/>
    </location>
</feature>
<organism evidence="16">
    <name type="scientific">invertebrate metagenome</name>
    <dbReference type="NCBI Taxonomy" id="1711999"/>
    <lineage>
        <taxon>unclassified sequences</taxon>
        <taxon>metagenomes</taxon>
        <taxon>organismal metagenomes</taxon>
    </lineage>
</organism>
<dbReference type="NCBIfam" id="NF007105">
    <property type="entry name" value="PRK09554.1"/>
    <property type="match status" value="1"/>
</dbReference>
<dbReference type="InterPro" id="IPR011642">
    <property type="entry name" value="Gate_dom"/>
</dbReference>
<dbReference type="InterPro" id="IPR011640">
    <property type="entry name" value="Fe2_transport_prot_B_C"/>
</dbReference>
<dbReference type="CDD" id="cd01879">
    <property type="entry name" value="FeoB"/>
    <property type="match status" value="1"/>
</dbReference>
<sequence length="787" mass="84121">MATNGVLATALTFSIVGNPNCGKTTLFNALTGARQEVGNWPGVTVERKIGVCKHGEETWRVVDLPGIYALDGGRSSEDERVARDYILSNEAAVTVNIVDAANLERNLYLTSQLLEMRVPIVVAVNMMDIAERRHLDVDIGKLQQALGCSVVALVASRRRGLDSLKEAVRKAAEEGHAGLATHYPTYGPAIEAAVAALVPQLGSLVARHRLDSRWLAIRLLEGDSRAAALADPNVLNDVTVQTAALVTAMSEDSDILIADSRYAFVSRIVGSCVHRSSVVSRTASDWIDRIVLNRFLGIPIFLAMIYVMFTFTLNIGGAFVNFFEQIVGTVLVDSMSVLLRKVAAHEAVAVVLADGIGGGIRTVATFVPIIGFLYLFLSFLEDSGYMARAAFVMDRGMRAIGLPGKAFVPLLVGFGCNVPAIMATRTIEHRRDRILTMMMTPFMSCGARLPVYALLAAIFFPASGQNVVFVLYLIGILCAIGTGLVLKRTLLAGETAPFVMELPPYHLPTLATVGLRAWHRLKDFVLRAGLVIVPMVMVLSILGTMGPDGSFNNRDSDRSILAKASQSLMPAFAPMGLTGENWPAAVGLMSGLLAKEAVVGTLNALYANIAASEAGIQVSTHEQQFNPGAKLWAALLSVPTNLASGFSKLMDPMNLEIGFVAETGQVAEVASGVFGAMAARFDDTASAFAYLLLVLFYAPCVAALGAISHEAGWRWAAFSAAWGTGLGYTIAVLFYKAMTFERDPLASGLWIAGSVSLLGMVLVITRGLSHGNRSSRAEAASFKGERV</sequence>
<feature type="transmembrane region" description="Helical" evidence="14">
    <location>
        <begin position="400"/>
        <end position="422"/>
    </location>
</feature>
<evidence type="ECO:0000256" key="11">
    <source>
        <dbReference type="ARBA" id="ARBA00023134"/>
    </source>
</evidence>
<dbReference type="PANTHER" id="PTHR43185:SF1">
    <property type="entry name" value="FE(2+) TRANSPORTER FEOB"/>
    <property type="match status" value="1"/>
</dbReference>
<dbReference type="GO" id="GO:0005525">
    <property type="term" value="F:GTP binding"/>
    <property type="evidence" value="ECO:0007669"/>
    <property type="project" value="UniProtKB-KW"/>
</dbReference>
<keyword evidence="4" id="KW-0410">Iron transport</keyword>
<evidence type="ECO:0000256" key="7">
    <source>
        <dbReference type="ARBA" id="ARBA00022741"/>
    </source>
</evidence>
<evidence type="ECO:0000256" key="4">
    <source>
        <dbReference type="ARBA" id="ARBA00022496"/>
    </source>
</evidence>
<dbReference type="Pfam" id="PF07670">
    <property type="entry name" value="Gate"/>
    <property type="match status" value="2"/>
</dbReference>
<dbReference type="InterPro" id="IPR003373">
    <property type="entry name" value="Fe2_transport_prot-B"/>
</dbReference>
<feature type="transmembrane region" description="Helical" evidence="14">
    <location>
        <begin position="291"/>
        <end position="309"/>
    </location>
</feature>
<dbReference type="Pfam" id="PF07664">
    <property type="entry name" value="FeoB_C"/>
    <property type="match status" value="1"/>
</dbReference>
<evidence type="ECO:0000256" key="10">
    <source>
        <dbReference type="ARBA" id="ARBA00023065"/>
    </source>
</evidence>
<dbReference type="InterPro" id="IPR050860">
    <property type="entry name" value="FeoB_GTPase"/>
</dbReference>
<keyword evidence="10" id="KW-0406">Ion transport</keyword>
<reference evidence="16" key="1">
    <citation type="submission" date="2018-10" db="EMBL/GenBank/DDBJ databases">
        <authorList>
            <person name="Gruber-Vodicka H."/>
            <person name="Jaeckle O."/>
        </authorList>
    </citation>
    <scope>NUCLEOTIDE SEQUENCE</scope>
</reference>
<evidence type="ECO:0000256" key="3">
    <source>
        <dbReference type="ARBA" id="ARBA00022475"/>
    </source>
</evidence>
<evidence type="ECO:0000256" key="14">
    <source>
        <dbReference type="SAM" id="Phobius"/>
    </source>
</evidence>
<evidence type="ECO:0000256" key="1">
    <source>
        <dbReference type="ARBA" id="ARBA00004429"/>
    </source>
</evidence>
<proteinExistence type="predicted"/>
<dbReference type="Pfam" id="PF02421">
    <property type="entry name" value="FeoB_N"/>
    <property type="match status" value="1"/>
</dbReference>
<dbReference type="AlphaFoldDB" id="A0A484H5I6"/>
<evidence type="ECO:0000313" key="16">
    <source>
        <dbReference type="EMBL" id="VBB68734.1"/>
    </source>
</evidence>
<dbReference type="GO" id="GO:0015093">
    <property type="term" value="F:ferrous iron transmembrane transporter activity"/>
    <property type="evidence" value="ECO:0007669"/>
    <property type="project" value="InterPro"/>
</dbReference>
<keyword evidence="8 14" id="KW-1133">Transmembrane helix</keyword>
<evidence type="ECO:0000256" key="2">
    <source>
        <dbReference type="ARBA" id="ARBA00022448"/>
    </source>
</evidence>
<evidence type="ECO:0000256" key="6">
    <source>
        <dbReference type="ARBA" id="ARBA00022692"/>
    </source>
</evidence>
<name>A0A484H5I6_9ZZZZ</name>
<gene>
    <name evidence="16" type="ORF">RIEGSTA812A_PEG_207</name>
</gene>
<evidence type="ECO:0000256" key="5">
    <source>
        <dbReference type="ARBA" id="ARBA00022519"/>
    </source>
</evidence>
<evidence type="ECO:0000259" key="15">
    <source>
        <dbReference type="PROSITE" id="PS51711"/>
    </source>
</evidence>
<feature type="transmembrane region" description="Helical" evidence="14">
    <location>
        <begin position="360"/>
        <end position="380"/>
    </location>
</feature>
<keyword evidence="2" id="KW-0813">Transport</keyword>
<dbReference type="EMBL" id="LR026963">
    <property type="protein sequence ID" value="VBB68734.1"/>
    <property type="molecule type" value="Genomic_DNA"/>
</dbReference>
<feature type="transmembrane region" description="Helical" evidence="14">
    <location>
        <begin position="524"/>
        <end position="545"/>
    </location>
</feature>
<dbReference type="InterPro" id="IPR041069">
    <property type="entry name" value="FeoB_Cyto"/>
</dbReference>
<dbReference type="Gene3D" id="1.10.287.1770">
    <property type="match status" value="1"/>
</dbReference>
<feature type="transmembrane region" description="Helical" evidence="14">
    <location>
        <begin position="715"/>
        <end position="735"/>
    </location>
</feature>
<dbReference type="PANTHER" id="PTHR43185">
    <property type="entry name" value="FERROUS IRON TRANSPORT PROTEIN B"/>
    <property type="match status" value="1"/>
</dbReference>
<evidence type="ECO:0000256" key="9">
    <source>
        <dbReference type="ARBA" id="ARBA00023004"/>
    </source>
</evidence>
<evidence type="ECO:0000256" key="8">
    <source>
        <dbReference type="ARBA" id="ARBA00022989"/>
    </source>
</evidence>
<feature type="transmembrane region" description="Helical" evidence="14">
    <location>
        <begin position="687"/>
        <end position="708"/>
    </location>
</feature>
<dbReference type="Pfam" id="PF17910">
    <property type="entry name" value="FeoB_Cyto"/>
    <property type="match status" value="1"/>
</dbReference>
<keyword evidence="3" id="KW-1003">Cell membrane</keyword>
<dbReference type="Gene3D" id="3.40.50.300">
    <property type="entry name" value="P-loop containing nucleotide triphosphate hydrolases"/>
    <property type="match status" value="1"/>
</dbReference>
<feature type="domain" description="FeoB-type G" evidence="15">
    <location>
        <begin position="10"/>
        <end position="174"/>
    </location>
</feature>
<keyword evidence="7" id="KW-0547">Nucleotide-binding</keyword>
<keyword evidence="9" id="KW-0408">Iron</keyword>
<feature type="transmembrane region" description="Helical" evidence="14">
    <location>
        <begin position="466"/>
        <end position="486"/>
    </location>
</feature>
<dbReference type="SUPFAM" id="SSF52540">
    <property type="entry name" value="P-loop containing nucleoside triphosphate hydrolases"/>
    <property type="match status" value="1"/>
</dbReference>
<dbReference type="FunFam" id="3.40.50.300:FF:000426">
    <property type="entry name" value="Ferrous iron transport protein B"/>
    <property type="match status" value="1"/>
</dbReference>
<keyword evidence="11" id="KW-0342">GTP-binding</keyword>
<feature type="transmembrane region" description="Helical" evidence="14">
    <location>
        <begin position="747"/>
        <end position="768"/>
    </location>
</feature>
<protein>
    <recommendedName>
        <fullName evidence="13">Ferrous iron transport protein B</fullName>
    </recommendedName>
</protein>
<evidence type="ECO:0000256" key="13">
    <source>
        <dbReference type="ARBA" id="ARBA00031200"/>
    </source>
</evidence>
<evidence type="ECO:0000256" key="12">
    <source>
        <dbReference type="ARBA" id="ARBA00023136"/>
    </source>
</evidence>
<dbReference type="InterPro" id="IPR027417">
    <property type="entry name" value="P-loop_NTPase"/>
</dbReference>
<dbReference type="NCBIfam" id="TIGR00437">
    <property type="entry name" value="feoB"/>
    <property type="match status" value="1"/>
</dbReference>
<keyword evidence="5" id="KW-0997">Cell inner membrane</keyword>